<dbReference type="AlphaFoldDB" id="A0A1A8MCI8"/>
<reference evidence="1" key="1">
    <citation type="submission" date="2016-05" db="EMBL/GenBank/DDBJ databases">
        <authorList>
            <person name="Lavstsen T."/>
            <person name="Jespersen J.S."/>
        </authorList>
    </citation>
    <scope>NUCLEOTIDE SEQUENCE</scope>
    <source>
        <tissue evidence="1">Brain</tissue>
    </source>
</reference>
<reference evidence="1" key="2">
    <citation type="submission" date="2016-06" db="EMBL/GenBank/DDBJ databases">
        <title>The genome of a short-lived fish provides insights into sex chromosome evolution and the genetic control of aging.</title>
        <authorList>
            <person name="Reichwald K."/>
            <person name="Felder M."/>
            <person name="Petzold A."/>
            <person name="Koch P."/>
            <person name="Groth M."/>
            <person name="Platzer M."/>
        </authorList>
    </citation>
    <scope>NUCLEOTIDE SEQUENCE</scope>
    <source>
        <tissue evidence="1">Brain</tissue>
    </source>
</reference>
<feature type="non-terminal residue" evidence="1">
    <location>
        <position position="81"/>
    </location>
</feature>
<dbReference type="EMBL" id="HAEF01013384">
    <property type="protein sequence ID" value="SBR54543.1"/>
    <property type="molecule type" value="Transcribed_RNA"/>
</dbReference>
<feature type="non-terminal residue" evidence="1">
    <location>
        <position position="1"/>
    </location>
</feature>
<protein>
    <submittedName>
        <fullName evidence="1">Uncharacterized protein</fullName>
    </submittedName>
</protein>
<accession>A0A1A8MCI8</accession>
<gene>
    <name evidence="1" type="primary">Nfu_g_1_003935</name>
</gene>
<sequence>TNNLNMLPVFSVETNRIWKMELATVSSLTGFFTTDLPFIITFHLCFPGLKAGCQVFSPSQLPFSTHFGNVCPLHLPVVQFF</sequence>
<organism evidence="1">
    <name type="scientific">Nothobranchius pienaari</name>
    <dbReference type="NCBI Taxonomy" id="704102"/>
    <lineage>
        <taxon>Eukaryota</taxon>
        <taxon>Metazoa</taxon>
        <taxon>Chordata</taxon>
        <taxon>Craniata</taxon>
        <taxon>Vertebrata</taxon>
        <taxon>Euteleostomi</taxon>
        <taxon>Actinopterygii</taxon>
        <taxon>Neopterygii</taxon>
        <taxon>Teleostei</taxon>
        <taxon>Neoteleostei</taxon>
        <taxon>Acanthomorphata</taxon>
        <taxon>Ovalentaria</taxon>
        <taxon>Atherinomorphae</taxon>
        <taxon>Cyprinodontiformes</taxon>
        <taxon>Nothobranchiidae</taxon>
        <taxon>Nothobranchius</taxon>
    </lineage>
</organism>
<name>A0A1A8MCI8_9TELE</name>
<evidence type="ECO:0000313" key="1">
    <source>
        <dbReference type="EMBL" id="SBR54543.1"/>
    </source>
</evidence>
<proteinExistence type="predicted"/>